<keyword evidence="2" id="KW-0732">Signal</keyword>
<feature type="transmembrane region" description="Helical" evidence="1">
    <location>
        <begin position="366"/>
        <end position="387"/>
    </location>
</feature>
<accession>A0A146L886</accession>
<name>A0A146L886_LYGHE</name>
<evidence type="ECO:0000256" key="1">
    <source>
        <dbReference type="SAM" id="Phobius"/>
    </source>
</evidence>
<feature type="signal peptide" evidence="2">
    <location>
        <begin position="1"/>
        <end position="31"/>
    </location>
</feature>
<feature type="domain" description="SEFIR" evidence="3">
    <location>
        <begin position="418"/>
        <end position="571"/>
    </location>
</feature>
<reference evidence="4" key="1">
    <citation type="journal article" date="2016" name="Gigascience">
        <title>De novo construction of an expanded transcriptome assembly for the western tarnished plant bug, Lygus hesperus.</title>
        <authorList>
            <person name="Tassone E.E."/>
            <person name="Geib S.M."/>
            <person name="Hall B."/>
            <person name="Fabrick J.A."/>
            <person name="Brent C.S."/>
            <person name="Hull J.J."/>
        </authorList>
    </citation>
    <scope>NUCLEOTIDE SEQUENCE</scope>
</reference>
<protein>
    <recommendedName>
        <fullName evidence="3">SEFIR domain-containing protein</fullName>
    </recommendedName>
</protein>
<feature type="chain" id="PRO_5007526974" description="SEFIR domain-containing protein" evidence="2">
    <location>
        <begin position="32"/>
        <end position="612"/>
    </location>
</feature>
<dbReference type="Gene3D" id="3.40.50.11530">
    <property type="match status" value="1"/>
</dbReference>
<dbReference type="AlphaFoldDB" id="A0A146L886"/>
<keyword evidence="1" id="KW-0812">Transmembrane</keyword>
<organism evidence="4">
    <name type="scientific">Lygus hesperus</name>
    <name type="common">Western plant bug</name>
    <dbReference type="NCBI Taxonomy" id="30085"/>
    <lineage>
        <taxon>Eukaryota</taxon>
        <taxon>Metazoa</taxon>
        <taxon>Ecdysozoa</taxon>
        <taxon>Arthropoda</taxon>
        <taxon>Hexapoda</taxon>
        <taxon>Insecta</taxon>
        <taxon>Pterygota</taxon>
        <taxon>Neoptera</taxon>
        <taxon>Paraneoptera</taxon>
        <taxon>Hemiptera</taxon>
        <taxon>Heteroptera</taxon>
        <taxon>Panheteroptera</taxon>
        <taxon>Cimicomorpha</taxon>
        <taxon>Miridae</taxon>
        <taxon>Mirini</taxon>
        <taxon>Lygus</taxon>
    </lineage>
</organism>
<dbReference type="Pfam" id="PF08357">
    <property type="entry name" value="SEFIR"/>
    <property type="match status" value="1"/>
</dbReference>
<gene>
    <name evidence="4" type="ORF">g.80721</name>
</gene>
<evidence type="ECO:0000259" key="3">
    <source>
        <dbReference type="Pfam" id="PF08357"/>
    </source>
</evidence>
<dbReference type="InterPro" id="IPR013568">
    <property type="entry name" value="SEFIR_dom"/>
</dbReference>
<keyword evidence="1" id="KW-0472">Membrane</keyword>
<proteinExistence type="predicted"/>
<keyword evidence="1" id="KW-1133">Transmembrane helix</keyword>
<dbReference type="EMBL" id="GDHC01015272">
    <property type="protein sequence ID" value="JAQ03357.1"/>
    <property type="molecule type" value="Transcribed_RNA"/>
</dbReference>
<evidence type="ECO:0000256" key="2">
    <source>
        <dbReference type="SAM" id="SignalP"/>
    </source>
</evidence>
<sequence length="612" mass="69594">MFRRVMFSQHLSCHLLICASVMLGPVAVVVAFSTISESGPEEDCKFTFVPYTPQCISPNETMLDMMSTRGPAIVCSTSLTHRVINTKNGTVEFSILLPHNAVNEWVYLYAMDPLAGDQVSCSRNVHGKHSYFQLLEDSENQTKCSSDQLMKITWKANYLYSGCYLVKADLPSPEPGKNCTSEPFNVQTNFDMEPLAYQNLSVTRKSINDKLTVILEKELVLNNDCGNPMISSSCITIKLTLERQDLPVVIATVFPNCPVVSHSSNGSITQHCNWLRQDTDLSLQCSCDWKEPHLECTFQDLPVGNYCVQVEALDTRCVRDTVWVNSSLIKKMNNSDPCVWEICNLEIKNETGRYKATTEHPKRSPLSWLMVVFAMGAIAAVCVSLYMRAKKNLIQRYPNTANTLRDDGPCENLIESPQVFLLYARDCLPFMDAMVEFRNLLERTMDVKVFDIWDDRRREEMDANGEIWVLNNISAENTQVVVMATPISQIFENGFLSGKKRGYLEPDSRDDIFLSALHTCIRMTATHSNRCRKFMVARMNCIGCNENILTSFKPLCTIYSLPIHLDHLLSHIHNSRPLQIGVQRYEGPFRKKAEEFEKYVSMNQSYIEDIIN</sequence>
<evidence type="ECO:0000313" key="4">
    <source>
        <dbReference type="EMBL" id="JAQ03357.1"/>
    </source>
</evidence>